<comment type="function">
    <text evidence="9">Transcription factor that binds specifically to a 5'-AA[AG]G-3' consensus core sequence.</text>
</comment>
<sequence length="215" mass="23999">MPTAPVMRRLPHPPLSSTTHHPRCPRCNSQDTKFCYYNNYNLAQPRHFCKACRRYWTLGGSLRNIPIGGTSRRNTEIKYCCTPKRRRSDRPNSSTESPTQMVSGYDVQPVAASLPLIEHKSDMMGTFEALLTEPLSLGDKLGSSGIRVGRGIEDIGFCLSTTPCPLFGEEMDRIDGYGGGFIETLPQNPTVRGGDDSCFSWPYQTISTITGRRMQ</sequence>
<name>A0A0K9NYU4_ZOSMR</name>
<dbReference type="PROSITE" id="PS50884">
    <property type="entry name" value="ZF_DOF_2"/>
    <property type="match status" value="1"/>
</dbReference>
<dbReference type="GO" id="GO:0003677">
    <property type="term" value="F:DNA binding"/>
    <property type="evidence" value="ECO:0007669"/>
    <property type="project" value="UniProtKB-UniRule"/>
</dbReference>
<dbReference type="AlphaFoldDB" id="A0A0K9NYU4"/>
<evidence type="ECO:0000256" key="4">
    <source>
        <dbReference type="ARBA" id="ARBA00023015"/>
    </source>
</evidence>
<dbReference type="PROSITE" id="PS01361">
    <property type="entry name" value="ZF_DOF_1"/>
    <property type="match status" value="1"/>
</dbReference>
<dbReference type="OrthoDB" id="1927254at2759"/>
<evidence type="ECO:0000313" key="12">
    <source>
        <dbReference type="EMBL" id="KMZ62001.1"/>
    </source>
</evidence>
<keyword evidence="6 9" id="KW-0804">Transcription</keyword>
<evidence type="ECO:0000256" key="3">
    <source>
        <dbReference type="ARBA" id="ARBA00022833"/>
    </source>
</evidence>
<keyword evidence="1 9" id="KW-0479">Metal-binding</keyword>
<dbReference type="GO" id="GO:0008270">
    <property type="term" value="F:zinc ion binding"/>
    <property type="evidence" value="ECO:0007669"/>
    <property type="project" value="UniProtKB-KW"/>
</dbReference>
<keyword evidence="5 8" id="KW-0238">DNA-binding</keyword>
<reference evidence="13" key="1">
    <citation type="journal article" date="2016" name="Nature">
        <title>The genome of the seagrass Zostera marina reveals angiosperm adaptation to the sea.</title>
        <authorList>
            <person name="Olsen J.L."/>
            <person name="Rouze P."/>
            <person name="Verhelst B."/>
            <person name="Lin Y.-C."/>
            <person name="Bayer T."/>
            <person name="Collen J."/>
            <person name="Dattolo E."/>
            <person name="De Paoli E."/>
            <person name="Dittami S."/>
            <person name="Maumus F."/>
            <person name="Michel G."/>
            <person name="Kersting A."/>
            <person name="Lauritano C."/>
            <person name="Lohaus R."/>
            <person name="Toepel M."/>
            <person name="Tonon T."/>
            <person name="Vanneste K."/>
            <person name="Amirebrahimi M."/>
            <person name="Brakel J."/>
            <person name="Bostroem C."/>
            <person name="Chovatia M."/>
            <person name="Grimwood J."/>
            <person name="Jenkins J.W."/>
            <person name="Jueterbock A."/>
            <person name="Mraz A."/>
            <person name="Stam W.T."/>
            <person name="Tice H."/>
            <person name="Bornberg-Bauer E."/>
            <person name="Green P.J."/>
            <person name="Pearson G.A."/>
            <person name="Procaccini G."/>
            <person name="Duarte C.M."/>
            <person name="Schmutz J."/>
            <person name="Reusch T.B.H."/>
            <person name="Van de Peer Y."/>
        </authorList>
    </citation>
    <scope>NUCLEOTIDE SEQUENCE [LARGE SCALE GENOMIC DNA]</scope>
    <source>
        <strain evidence="13">cv. Finnish</strain>
    </source>
</reference>
<evidence type="ECO:0000259" key="11">
    <source>
        <dbReference type="PROSITE" id="PS50884"/>
    </source>
</evidence>
<evidence type="ECO:0000256" key="1">
    <source>
        <dbReference type="ARBA" id="ARBA00022723"/>
    </source>
</evidence>
<comment type="subcellular location">
    <subcellularLocation>
        <location evidence="8 9">Nucleus</location>
    </subcellularLocation>
</comment>
<protein>
    <recommendedName>
        <fullName evidence="9">Dof zinc finger protein</fullName>
    </recommendedName>
</protein>
<evidence type="ECO:0000256" key="7">
    <source>
        <dbReference type="ARBA" id="ARBA00023242"/>
    </source>
</evidence>
<evidence type="ECO:0000256" key="10">
    <source>
        <dbReference type="SAM" id="MobiDB-lite"/>
    </source>
</evidence>
<feature type="domain" description="Dof-type" evidence="11">
    <location>
        <begin position="22"/>
        <end position="76"/>
    </location>
</feature>
<dbReference type="EMBL" id="LFYR01001429">
    <property type="protein sequence ID" value="KMZ62001.1"/>
    <property type="molecule type" value="Genomic_DNA"/>
</dbReference>
<gene>
    <name evidence="12" type="ORF">ZOSMA_49G00690</name>
</gene>
<dbReference type="InterPro" id="IPR003851">
    <property type="entry name" value="Znf_Dof"/>
</dbReference>
<dbReference type="Proteomes" id="UP000036987">
    <property type="component" value="Unassembled WGS sequence"/>
</dbReference>
<evidence type="ECO:0000256" key="8">
    <source>
        <dbReference type="PROSITE-ProRule" id="PRU00071"/>
    </source>
</evidence>
<evidence type="ECO:0000256" key="9">
    <source>
        <dbReference type="RuleBase" id="RU369094"/>
    </source>
</evidence>
<dbReference type="InterPro" id="IPR045174">
    <property type="entry name" value="Dof"/>
</dbReference>
<accession>A0A0K9NYU4</accession>
<organism evidence="12 13">
    <name type="scientific">Zostera marina</name>
    <name type="common">Eelgrass</name>
    <dbReference type="NCBI Taxonomy" id="29655"/>
    <lineage>
        <taxon>Eukaryota</taxon>
        <taxon>Viridiplantae</taxon>
        <taxon>Streptophyta</taxon>
        <taxon>Embryophyta</taxon>
        <taxon>Tracheophyta</taxon>
        <taxon>Spermatophyta</taxon>
        <taxon>Magnoliopsida</taxon>
        <taxon>Liliopsida</taxon>
        <taxon>Zosteraceae</taxon>
        <taxon>Zostera</taxon>
    </lineage>
</organism>
<keyword evidence="4 9" id="KW-0805">Transcription regulation</keyword>
<evidence type="ECO:0000313" key="13">
    <source>
        <dbReference type="Proteomes" id="UP000036987"/>
    </source>
</evidence>
<dbReference type="PANTHER" id="PTHR31992:SF313">
    <property type="entry name" value="DOF ZINC FINGER PROTEIN DOF5.7"/>
    <property type="match status" value="1"/>
</dbReference>
<keyword evidence="7 8" id="KW-0539">Nucleus</keyword>
<comment type="caution">
    <text evidence="12">The sequence shown here is derived from an EMBL/GenBank/DDBJ whole genome shotgun (WGS) entry which is preliminary data.</text>
</comment>
<keyword evidence="2 8" id="KW-0863">Zinc-finger</keyword>
<evidence type="ECO:0000256" key="2">
    <source>
        <dbReference type="ARBA" id="ARBA00022771"/>
    </source>
</evidence>
<feature type="region of interest" description="Disordered" evidence="10">
    <location>
        <begin position="83"/>
        <end position="102"/>
    </location>
</feature>
<evidence type="ECO:0000256" key="6">
    <source>
        <dbReference type="ARBA" id="ARBA00023163"/>
    </source>
</evidence>
<dbReference type="PANTHER" id="PTHR31992">
    <property type="entry name" value="DOF ZINC FINGER PROTEIN DOF1.4-RELATED"/>
    <property type="match status" value="1"/>
</dbReference>
<dbReference type="GO" id="GO:0003700">
    <property type="term" value="F:DNA-binding transcription factor activity"/>
    <property type="evidence" value="ECO:0007669"/>
    <property type="project" value="UniProtKB-UniRule"/>
</dbReference>
<feature type="compositionally biased region" description="Polar residues" evidence="10">
    <location>
        <begin position="91"/>
        <end position="102"/>
    </location>
</feature>
<keyword evidence="3 9" id="KW-0862">Zinc</keyword>
<dbReference type="GO" id="GO:0005634">
    <property type="term" value="C:nucleus"/>
    <property type="evidence" value="ECO:0007669"/>
    <property type="project" value="UniProtKB-SubCell"/>
</dbReference>
<dbReference type="Pfam" id="PF02701">
    <property type="entry name" value="Zn_ribbon_Dof"/>
    <property type="match status" value="1"/>
</dbReference>
<proteinExistence type="predicted"/>
<keyword evidence="13" id="KW-1185">Reference proteome</keyword>
<feature type="region of interest" description="Disordered" evidence="10">
    <location>
        <begin position="1"/>
        <end position="24"/>
    </location>
</feature>
<evidence type="ECO:0000256" key="5">
    <source>
        <dbReference type="ARBA" id="ARBA00023125"/>
    </source>
</evidence>